<organism evidence="2 3">
    <name type="scientific">Planobacterium oryzisoli</name>
    <dbReference type="NCBI Taxonomy" id="2771435"/>
    <lineage>
        <taxon>Bacteria</taxon>
        <taxon>Pseudomonadati</taxon>
        <taxon>Bacteroidota</taxon>
        <taxon>Flavobacteriia</taxon>
        <taxon>Flavobacteriales</taxon>
        <taxon>Weeksellaceae</taxon>
        <taxon>Chryseobacterium group</taxon>
        <taxon>Chryseobacterium</taxon>
    </lineage>
</organism>
<evidence type="ECO:0000313" key="3">
    <source>
        <dbReference type="Proteomes" id="UP000694480"/>
    </source>
</evidence>
<dbReference type="RefSeq" id="WP_194739258.1">
    <property type="nucleotide sequence ID" value="NZ_JADKYY010000006.1"/>
</dbReference>
<dbReference type="EMBL" id="JADKYY010000006">
    <property type="protein sequence ID" value="MBF5027327.1"/>
    <property type="molecule type" value="Genomic_DNA"/>
</dbReference>
<evidence type="ECO:0000313" key="2">
    <source>
        <dbReference type="EMBL" id="MBF5027327.1"/>
    </source>
</evidence>
<dbReference type="NCBIfam" id="TIGR03915">
    <property type="entry name" value="SAM_7_link_chp"/>
    <property type="match status" value="1"/>
</dbReference>
<name>A0A930YVT9_9FLAO</name>
<dbReference type="InterPro" id="IPR025404">
    <property type="entry name" value="DUF4130"/>
</dbReference>
<reference evidence="2" key="1">
    <citation type="submission" date="2020-11" db="EMBL/GenBank/DDBJ databases">
        <title>Genome seq and assembly of Planobacterium sp.</title>
        <authorList>
            <person name="Chhetri G."/>
        </authorList>
    </citation>
    <scope>NUCLEOTIDE SEQUENCE</scope>
    <source>
        <strain evidence="2">GCR5</strain>
    </source>
</reference>
<dbReference type="Proteomes" id="UP000694480">
    <property type="component" value="Unassembled WGS sequence"/>
</dbReference>
<evidence type="ECO:0000259" key="1">
    <source>
        <dbReference type="Pfam" id="PF13566"/>
    </source>
</evidence>
<protein>
    <submittedName>
        <fullName evidence="2">TIGR03915 family putative DNA repair protein</fullName>
    </submittedName>
</protein>
<keyword evidence="3" id="KW-1185">Reference proteome</keyword>
<dbReference type="Pfam" id="PF13566">
    <property type="entry name" value="DUF4130"/>
    <property type="match status" value="1"/>
</dbReference>
<dbReference type="InterPro" id="IPR023875">
    <property type="entry name" value="DNA_repair_put"/>
</dbReference>
<gene>
    <name evidence="2" type="ORF">IC612_05890</name>
</gene>
<accession>A0A930YVT9</accession>
<feature type="domain" description="DUF4130" evidence="1">
    <location>
        <begin position="84"/>
        <end position="251"/>
    </location>
</feature>
<dbReference type="AlphaFoldDB" id="A0A930YVT9"/>
<proteinExistence type="predicted"/>
<sequence>MVSTLQYDGSFDGLLSAVFHAYEYKLPEVVFLSNAQEVPSLFGAVEQVHTSPKNALRILSAVERLCGKKGVSVLLRTFLSEDSRREDLIYRFLKYLFQEKRNILGNYAHPVVLDLSKLVKSVGREKHRMEAFVRFRKLKDESFYAHIAPDYDVLPLIAPHFKKRYSAQKWILYDLKRSYGLFYDLKKVEHFNPPEEMLPELRRPTVLLHSEESAYESLWRDYFASTTILERKNTKLHVQHVPKRYWKYLTEKQNL</sequence>
<comment type="caution">
    <text evidence="2">The sequence shown here is derived from an EMBL/GenBank/DDBJ whole genome shotgun (WGS) entry which is preliminary data.</text>
</comment>